<organism evidence="2 3">
    <name type="scientific">Strigamia maritima</name>
    <name type="common">European centipede</name>
    <name type="synonym">Geophilus maritimus</name>
    <dbReference type="NCBI Taxonomy" id="126957"/>
    <lineage>
        <taxon>Eukaryota</taxon>
        <taxon>Metazoa</taxon>
        <taxon>Ecdysozoa</taxon>
        <taxon>Arthropoda</taxon>
        <taxon>Myriapoda</taxon>
        <taxon>Chilopoda</taxon>
        <taxon>Pleurostigmophora</taxon>
        <taxon>Geophilomorpha</taxon>
        <taxon>Linotaeniidae</taxon>
        <taxon>Strigamia</taxon>
    </lineage>
</organism>
<evidence type="ECO:0000313" key="3">
    <source>
        <dbReference type="Proteomes" id="UP000014500"/>
    </source>
</evidence>
<keyword evidence="3" id="KW-1185">Reference proteome</keyword>
<dbReference type="EnsemblMetazoa" id="SMAR010276-RA">
    <property type="protein sequence ID" value="SMAR010276-PA"/>
    <property type="gene ID" value="SMAR010276"/>
</dbReference>
<sequence>MFLLQQPVETWDLIDQKNESVLRQVLPAKLFFLPSPQNNFTSTSNHSNSFPRVRPDVSITKKKPGAKKKKKEKIGSSKKGKLICDAIVCACFSSFHNNNKYRPKEKLNMHVPLVIRWTCSLTVGAIILLFLFVVISWVLMAVNNLFICTRSSLCCPSPTVLHPVPEEKHTEAIATHPPELASVCDEFHTQNDHDSDVNDAGDAGANTDNKDERLLLMMPEDTGPNRGVEATTWRTRDLPMLLDKKYLRRGNRKKFPIEKVVVKMTKLSSFVCSLLIVLLMSNVIMAEDEKETCGEDYDN</sequence>
<dbReference type="HOGENOM" id="CLU_932483_0_0_1"/>
<keyword evidence="1" id="KW-1133">Transmembrane helix</keyword>
<reference evidence="3" key="1">
    <citation type="submission" date="2011-05" db="EMBL/GenBank/DDBJ databases">
        <authorList>
            <person name="Richards S.R."/>
            <person name="Qu J."/>
            <person name="Jiang H."/>
            <person name="Jhangiani S.N."/>
            <person name="Agravi P."/>
            <person name="Goodspeed R."/>
            <person name="Gross S."/>
            <person name="Mandapat C."/>
            <person name="Jackson L."/>
            <person name="Mathew T."/>
            <person name="Pu L."/>
            <person name="Thornton R."/>
            <person name="Saada N."/>
            <person name="Wilczek-Boney K.B."/>
            <person name="Lee S."/>
            <person name="Kovar C."/>
            <person name="Wu Y."/>
            <person name="Scherer S.E."/>
            <person name="Worley K.C."/>
            <person name="Muzny D.M."/>
            <person name="Gibbs R."/>
        </authorList>
    </citation>
    <scope>NUCLEOTIDE SEQUENCE</scope>
    <source>
        <strain evidence="3">Brora</strain>
    </source>
</reference>
<feature type="transmembrane region" description="Helical" evidence="1">
    <location>
        <begin position="115"/>
        <end position="142"/>
    </location>
</feature>
<accession>T1J984</accession>
<name>T1J984_STRMM</name>
<dbReference type="AlphaFoldDB" id="T1J984"/>
<feature type="transmembrane region" description="Helical" evidence="1">
    <location>
        <begin position="267"/>
        <end position="286"/>
    </location>
</feature>
<evidence type="ECO:0000256" key="1">
    <source>
        <dbReference type="SAM" id="Phobius"/>
    </source>
</evidence>
<keyword evidence="1" id="KW-0472">Membrane</keyword>
<dbReference type="EMBL" id="JH431970">
    <property type="status" value="NOT_ANNOTATED_CDS"/>
    <property type="molecule type" value="Genomic_DNA"/>
</dbReference>
<reference evidence="2" key="2">
    <citation type="submission" date="2015-02" db="UniProtKB">
        <authorList>
            <consortium name="EnsemblMetazoa"/>
        </authorList>
    </citation>
    <scope>IDENTIFICATION</scope>
</reference>
<proteinExistence type="predicted"/>
<protein>
    <submittedName>
        <fullName evidence="2">Uncharacterized protein</fullName>
    </submittedName>
</protein>
<evidence type="ECO:0000313" key="2">
    <source>
        <dbReference type="EnsemblMetazoa" id="SMAR010276-PA"/>
    </source>
</evidence>
<keyword evidence="1" id="KW-0812">Transmembrane</keyword>
<dbReference type="Proteomes" id="UP000014500">
    <property type="component" value="Unassembled WGS sequence"/>
</dbReference>